<proteinExistence type="inferred from homology"/>
<evidence type="ECO:0000259" key="11">
    <source>
        <dbReference type="PROSITE" id="PS51384"/>
    </source>
</evidence>
<dbReference type="Gene3D" id="2.10.240.10">
    <property type="entry name" value="Dihydroorotate dehydrogenase, electron transfer subunit"/>
    <property type="match status" value="1"/>
</dbReference>
<dbReference type="InterPro" id="IPR017927">
    <property type="entry name" value="FAD-bd_FR_type"/>
</dbReference>
<dbReference type="AlphaFoldDB" id="A0A3B1AGB7"/>
<evidence type="ECO:0000256" key="1">
    <source>
        <dbReference type="ARBA" id="ARBA00006422"/>
    </source>
</evidence>
<keyword evidence="4" id="KW-0001">2Fe-2S</keyword>
<dbReference type="InterPro" id="IPR039261">
    <property type="entry name" value="FNR_nucleotide-bd"/>
</dbReference>
<dbReference type="PROSITE" id="PS51384">
    <property type="entry name" value="FAD_FR"/>
    <property type="match status" value="1"/>
</dbReference>
<evidence type="ECO:0000256" key="10">
    <source>
        <dbReference type="ARBA" id="ARBA00034078"/>
    </source>
</evidence>
<keyword evidence="3" id="KW-0285">Flavoprotein</keyword>
<gene>
    <name evidence="12" type="ORF">MNBD_GAMMA20-2066</name>
</gene>
<evidence type="ECO:0000256" key="3">
    <source>
        <dbReference type="ARBA" id="ARBA00022630"/>
    </source>
</evidence>
<dbReference type="PANTHER" id="PTHR43513">
    <property type="entry name" value="DIHYDROOROTATE DEHYDROGENASE B (NAD(+)), ELECTRON TRANSFER SUBUNIT"/>
    <property type="match status" value="1"/>
</dbReference>
<keyword evidence="2" id="KW-0813">Transport</keyword>
<name>A0A3B1AGB7_9ZZZZ</name>
<dbReference type="GO" id="GO:0004589">
    <property type="term" value="F:dihydroorotate dehydrogenase (NAD+) activity"/>
    <property type="evidence" value="ECO:0007669"/>
    <property type="project" value="UniProtKB-EC"/>
</dbReference>
<keyword evidence="8" id="KW-0408">Iron</keyword>
<dbReference type="GO" id="GO:0046872">
    <property type="term" value="F:metal ion binding"/>
    <property type="evidence" value="ECO:0007669"/>
    <property type="project" value="UniProtKB-KW"/>
</dbReference>
<dbReference type="Gene3D" id="2.40.30.10">
    <property type="entry name" value="Translation factors"/>
    <property type="match status" value="1"/>
</dbReference>
<comment type="cofactor">
    <cofactor evidence="10">
        <name>[2Fe-2S] cluster</name>
        <dbReference type="ChEBI" id="CHEBI:190135"/>
    </cofactor>
</comment>
<protein>
    <submittedName>
        <fullName evidence="12">Dihydroorotate dehydrogenase (NAD(+)), electron transfer subunit</fullName>
        <ecNumber evidence="12">1.3.1.14</ecNumber>
    </submittedName>
</protein>
<keyword evidence="6" id="KW-0274">FAD</keyword>
<evidence type="ECO:0000256" key="4">
    <source>
        <dbReference type="ARBA" id="ARBA00022714"/>
    </source>
</evidence>
<sequence>MPNKRPHRDTIHVENARILERQGHEGDQVILRVHAPQMAASAGPGQFAHIQCDPDLPLRRPISILRVDARAGWVDFLFKVLGVGTRRLAAHRVDEVLSILGPIGKTFESHMTHRRPLLIGGGVGMPPMVFLADHLREVKGAYEPFVIMGSEVPFPFKAQPSQIMVPGMPEGVIAAMPLLDDWGIASRLASQQGYPGTFEGYVTDLARAWLDALDDGQRKEVAVFACGPHPMLEAVATLAREYRLPCQVSLEEFMACGVGGCAGCVVEVRTPGGPAMKRVCVDGPVFEASAVFPAV</sequence>
<keyword evidence="9" id="KW-0411">Iron-sulfur</keyword>
<dbReference type="InterPro" id="IPR017938">
    <property type="entry name" value="Riboflavin_synthase-like_b-brl"/>
</dbReference>
<evidence type="ECO:0000256" key="8">
    <source>
        <dbReference type="ARBA" id="ARBA00023004"/>
    </source>
</evidence>
<evidence type="ECO:0000313" key="12">
    <source>
        <dbReference type="EMBL" id="VAW97329.1"/>
    </source>
</evidence>
<evidence type="ECO:0000256" key="7">
    <source>
        <dbReference type="ARBA" id="ARBA00022982"/>
    </source>
</evidence>
<dbReference type="GO" id="GO:0051537">
    <property type="term" value="F:2 iron, 2 sulfur cluster binding"/>
    <property type="evidence" value="ECO:0007669"/>
    <property type="project" value="UniProtKB-KW"/>
</dbReference>
<evidence type="ECO:0000256" key="9">
    <source>
        <dbReference type="ARBA" id="ARBA00023014"/>
    </source>
</evidence>
<dbReference type="InterPro" id="IPR037117">
    <property type="entry name" value="Dihydroorotate_DH_ele_sf"/>
</dbReference>
<dbReference type="InterPro" id="IPR050353">
    <property type="entry name" value="PyrK_electron_transfer"/>
</dbReference>
<keyword evidence="5" id="KW-0479">Metal-binding</keyword>
<dbReference type="SUPFAM" id="SSF63380">
    <property type="entry name" value="Riboflavin synthase domain-like"/>
    <property type="match status" value="1"/>
</dbReference>
<keyword evidence="12" id="KW-0560">Oxidoreductase</keyword>
<evidence type="ECO:0000256" key="6">
    <source>
        <dbReference type="ARBA" id="ARBA00022827"/>
    </source>
</evidence>
<dbReference type="EC" id="1.3.1.14" evidence="12"/>
<comment type="similarity">
    <text evidence="1">Belongs to the PyrK family.</text>
</comment>
<keyword evidence="7" id="KW-0249">Electron transport</keyword>
<reference evidence="12" key="1">
    <citation type="submission" date="2018-06" db="EMBL/GenBank/DDBJ databases">
        <authorList>
            <person name="Zhirakovskaya E."/>
        </authorList>
    </citation>
    <scope>NUCLEOTIDE SEQUENCE</scope>
</reference>
<dbReference type="InterPro" id="IPR012165">
    <property type="entry name" value="Cyt_c3_hydrogenase_gsu"/>
</dbReference>
<evidence type="ECO:0000256" key="5">
    <source>
        <dbReference type="ARBA" id="ARBA00022723"/>
    </source>
</evidence>
<dbReference type="PIRSF" id="PIRSF006816">
    <property type="entry name" value="Cyc3_hyd_g"/>
    <property type="match status" value="1"/>
</dbReference>
<feature type="domain" description="FAD-binding FR-type" evidence="11">
    <location>
        <begin position="11"/>
        <end position="109"/>
    </location>
</feature>
<evidence type="ECO:0000256" key="2">
    <source>
        <dbReference type="ARBA" id="ARBA00022448"/>
    </source>
</evidence>
<dbReference type="Pfam" id="PF10418">
    <property type="entry name" value="DHODB_Fe-S_bind"/>
    <property type="match status" value="1"/>
</dbReference>
<dbReference type="EMBL" id="UOFU01000116">
    <property type="protein sequence ID" value="VAW97329.1"/>
    <property type="molecule type" value="Genomic_DNA"/>
</dbReference>
<dbReference type="GO" id="GO:0050660">
    <property type="term" value="F:flavin adenine dinucleotide binding"/>
    <property type="evidence" value="ECO:0007669"/>
    <property type="project" value="InterPro"/>
</dbReference>
<dbReference type="CDD" id="cd06218">
    <property type="entry name" value="DHOD_e_trans"/>
    <property type="match status" value="1"/>
</dbReference>
<accession>A0A3B1AGB7</accession>
<dbReference type="InterPro" id="IPR019480">
    <property type="entry name" value="Dihydroorotate_DH_Fe-S-bd"/>
</dbReference>
<dbReference type="PANTHER" id="PTHR43513:SF3">
    <property type="entry name" value="DIHYDROOROTATE DEHYDROGENASE B (NAD(+)), ELECTRON TRANSFER SUBUNIT-RELATED"/>
    <property type="match status" value="1"/>
</dbReference>
<dbReference type="Gene3D" id="3.40.50.80">
    <property type="entry name" value="Nucleotide-binding domain of ferredoxin-NADP reductase (FNR) module"/>
    <property type="match status" value="1"/>
</dbReference>
<organism evidence="12">
    <name type="scientific">hydrothermal vent metagenome</name>
    <dbReference type="NCBI Taxonomy" id="652676"/>
    <lineage>
        <taxon>unclassified sequences</taxon>
        <taxon>metagenomes</taxon>
        <taxon>ecological metagenomes</taxon>
    </lineage>
</organism>
<dbReference type="GO" id="GO:0006221">
    <property type="term" value="P:pyrimidine nucleotide biosynthetic process"/>
    <property type="evidence" value="ECO:0007669"/>
    <property type="project" value="InterPro"/>
</dbReference>
<dbReference type="SUPFAM" id="SSF52343">
    <property type="entry name" value="Ferredoxin reductase-like, C-terminal NADP-linked domain"/>
    <property type="match status" value="1"/>
</dbReference>